<dbReference type="AlphaFoldDB" id="A0A917J6W1"/>
<reference evidence="2" key="1">
    <citation type="journal article" date="2014" name="Int. J. Syst. Evol. Microbiol.">
        <title>Complete genome sequence of Corynebacterium casei LMG S-19264T (=DSM 44701T), isolated from a smear-ripened cheese.</title>
        <authorList>
            <consortium name="US DOE Joint Genome Institute (JGI-PGF)"/>
            <person name="Walter F."/>
            <person name="Albersmeier A."/>
            <person name="Kalinowski J."/>
            <person name="Ruckert C."/>
        </authorList>
    </citation>
    <scope>NUCLEOTIDE SEQUENCE</scope>
    <source>
        <strain evidence="2">CCM 8711</strain>
    </source>
</reference>
<feature type="region of interest" description="Disordered" evidence="1">
    <location>
        <begin position="1"/>
        <end position="58"/>
    </location>
</feature>
<dbReference type="Proteomes" id="UP000662074">
    <property type="component" value="Unassembled WGS sequence"/>
</dbReference>
<protein>
    <submittedName>
        <fullName evidence="2">Uncharacterized protein</fullName>
    </submittedName>
</protein>
<organism evidence="2 3">
    <name type="scientific">Mucilaginibacter galii</name>
    <dbReference type="NCBI Taxonomy" id="2005073"/>
    <lineage>
        <taxon>Bacteria</taxon>
        <taxon>Pseudomonadati</taxon>
        <taxon>Bacteroidota</taxon>
        <taxon>Sphingobacteriia</taxon>
        <taxon>Sphingobacteriales</taxon>
        <taxon>Sphingobacteriaceae</taxon>
        <taxon>Mucilaginibacter</taxon>
    </lineage>
</organism>
<feature type="compositionally biased region" description="Basic and acidic residues" evidence="1">
    <location>
        <begin position="1"/>
        <end position="44"/>
    </location>
</feature>
<gene>
    <name evidence="2" type="ORF">GCM10011425_09760</name>
</gene>
<evidence type="ECO:0000256" key="1">
    <source>
        <dbReference type="SAM" id="MobiDB-lite"/>
    </source>
</evidence>
<keyword evidence="3" id="KW-1185">Reference proteome</keyword>
<comment type="caution">
    <text evidence="2">The sequence shown here is derived from an EMBL/GenBank/DDBJ whole genome shotgun (WGS) entry which is preliminary data.</text>
</comment>
<dbReference type="RefSeq" id="WP_188414294.1">
    <property type="nucleotide sequence ID" value="NZ_BMDO01000001.1"/>
</dbReference>
<name>A0A917J6W1_9SPHI</name>
<evidence type="ECO:0000313" key="3">
    <source>
        <dbReference type="Proteomes" id="UP000662074"/>
    </source>
</evidence>
<proteinExistence type="predicted"/>
<reference evidence="2" key="2">
    <citation type="submission" date="2020-09" db="EMBL/GenBank/DDBJ databases">
        <authorList>
            <person name="Sun Q."/>
            <person name="Sedlacek I."/>
        </authorList>
    </citation>
    <scope>NUCLEOTIDE SEQUENCE</scope>
    <source>
        <strain evidence="2">CCM 8711</strain>
    </source>
</reference>
<dbReference type="EMBL" id="BMDO01000001">
    <property type="protein sequence ID" value="GGI49764.1"/>
    <property type="molecule type" value="Genomic_DNA"/>
</dbReference>
<accession>A0A917J6W1</accession>
<evidence type="ECO:0000313" key="2">
    <source>
        <dbReference type="EMBL" id="GGI49764.1"/>
    </source>
</evidence>
<sequence length="58" mass="6705">MPNEKVKTTEDKETEKLQTEAPIDERDEVKQAEERTRKLQEDAKTASIHHGNDQPSED</sequence>